<organism evidence="5 6">
    <name type="scientific">Leptospira ognonensis</name>
    <dbReference type="NCBI Taxonomy" id="2484945"/>
    <lineage>
        <taxon>Bacteria</taxon>
        <taxon>Pseudomonadati</taxon>
        <taxon>Spirochaetota</taxon>
        <taxon>Spirochaetia</taxon>
        <taxon>Leptospirales</taxon>
        <taxon>Leptospiraceae</taxon>
        <taxon>Leptospira</taxon>
    </lineage>
</organism>
<dbReference type="SUPFAM" id="SSF51445">
    <property type="entry name" value="(Trans)glycosidases"/>
    <property type="match status" value="1"/>
</dbReference>
<dbReference type="InterPro" id="IPR045857">
    <property type="entry name" value="O16G_dom_2"/>
</dbReference>
<dbReference type="PANTHER" id="PTHR10357">
    <property type="entry name" value="ALPHA-AMYLASE FAMILY MEMBER"/>
    <property type="match status" value="1"/>
</dbReference>
<dbReference type="AlphaFoldDB" id="A0A4R9JXR3"/>
<dbReference type="EMBL" id="RQGD01000046">
    <property type="protein sequence ID" value="TGL56388.1"/>
    <property type="molecule type" value="Genomic_DNA"/>
</dbReference>
<dbReference type="Pfam" id="PF00128">
    <property type="entry name" value="Alpha-amylase"/>
    <property type="match status" value="1"/>
</dbReference>
<dbReference type="Proteomes" id="UP000297693">
    <property type="component" value="Unassembled WGS sequence"/>
</dbReference>
<evidence type="ECO:0000313" key="6">
    <source>
        <dbReference type="Proteomes" id="UP000297693"/>
    </source>
</evidence>
<evidence type="ECO:0000256" key="2">
    <source>
        <dbReference type="ARBA" id="ARBA00022801"/>
    </source>
</evidence>
<dbReference type="InterPro" id="IPR006047">
    <property type="entry name" value="GH13_cat_dom"/>
</dbReference>
<dbReference type="FunFam" id="3.90.400.10:FF:000002">
    <property type="entry name" value="Sucrose isomerase"/>
    <property type="match status" value="1"/>
</dbReference>
<evidence type="ECO:0000256" key="3">
    <source>
        <dbReference type="ARBA" id="ARBA00023295"/>
    </source>
</evidence>
<dbReference type="CDD" id="cd11333">
    <property type="entry name" value="AmyAc_SI_OligoGlu_DGase"/>
    <property type="match status" value="1"/>
</dbReference>
<keyword evidence="6" id="KW-1185">Reference proteome</keyword>
<dbReference type="Gene3D" id="3.20.20.80">
    <property type="entry name" value="Glycosidases"/>
    <property type="match status" value="1"/>
</dbReference>
<keyword evidence="3" id="KW-0326">Glycosidase</keyword>
<dbReference type="InterPro" id="IPR017853">
    <property type="entry name" value="GH"/>
</dbReference>
<comment type="similarity">
    <text evidence="1">Belongs to the glycosyl hydrolase 13 family.</text>
</comment>
<accession>A0A4R9JXR3</accession>
<sequence>MKQWWKQTTIYQIYPRSYQDSNGDGIGDIKGIISRLDYLKDLGIETIWISPMYVSPQKDFGYDIADYYHMDPIFGTVKEAFALIKAVHNRKMKIVFDMVLNHTSDEHAWFQESRSSTTNPKRDYYIWKKGKNGAPPNNWISMVGKPGWNYDEKTKEYYYSNFLSFQPDLNYRNPKVKEEMFNVMRFWMDKGVDGFRLDIFNSIYKDESFKDNPFSIRYLPTPDNNDEAYFQEKKYTLNLPENFKLAKEVRSLVEKYRHKPFLIGEVSGDDKTLKGFLGEKVDGLNLVFQFELIEFKFRADFFRRILLNNEIEFPAPFLPTYVFGNHDQKRSISKIDGHLEKAKLLAFFQLTARGIPIIYYGEEIGLLEGNISNQEGLDPIARQNRWVPDWLSKFLGIYLNRDNCRTPMSWDDSANNGFTSSKPWLPLSSDTKNRNVEIESKNPSSILNHYKSLLRIRNKERTLREGSIGLIDKWKEEKDLLAYEREWEDSKIQVYLNFGNFPREIYFDEAEYEILYKSYVADTFLLQSYSGMLLKKRKSKKWFSK</sequence>
<comment type="caution">
    <text evidence="5">The sequence shown here is derived from an EMBL/GenBank/DDBJ whole genome shotgun (WGS) entry which is preliminary data.</text>
</comment>
<keyword evidence="2" id="KW-0378">Hydrolase</keyword>
<gene>
    <name evidence="5" type="ORF">EHQ58_17345</name>
</gene>
<dbReference type="OrthoDB" id="9805159at2"/>
<dbReference type="GO" id="GO:0009313">
    <property type="term" value="P:oligosaccharide catabolic process"/>
    <property type="evidence" value="ECO:0007669"/>
    <property type="project" value="TreeGrafter"/>
</dbReference>
<proteinExistence type="inferred from homology"/>
<dbReference type="GO" id="GO:0004556">
    <property type="term" value="F:alpha-amylase activity"/>
    <property type="evidence" value="ECO:0007669"/>
    <property type="project" value="TreeGrafter"/>
</dbReference>
<dbReference type="Gene3D" id="3.90.400.10">
    <property type="entry name" value="Oligo-1,6-glucosidase, Domain 2"/>
    <property type="match status" value="1"/>
</dbReference>
<protein>
    <submittedName>
        <fullName evidence="5">Alpha-glucosidase</fullName>
    </submittedName>
</protein>
<feature type="domain" description="Glycosyl hydrolase family 13 catalytic" evidence="4">
    <location>
        <begin position="12"/>
        <end position="405"/>
    </location>
</feature>
<evidence type="ECO:0000313" key="5">
    <source>
        <dbReference type="EMBL" id="TGL56388.1"/>
    </source>
</evidence>
<dbReference type="PANTHER" id="PTHR10357:SF179">
    <property type="entry name" value="NEUTRAL AND BASIC AMINO ACID TRANSPORT PROTEIN RBAT"/>
    <property type="match status" value="1"/>
</dbReference>
<evidence type="ECO:0000256" key="1">
    <source>
        <dbReference type="ARBA" id="ARBA00008061"/>
    </source>
</evidence>
<dbReference type="SMART" id="SM00642">
    <property type="entry name" value="Aamy"/>
    <property type="match status" value="1"/>
</dbReference>
<evidence type="ECO:0000259" key="4">
    <source>
        <dbReference type="SMART" id="SM00642"/>
    </source>
</evidence>
<reference evidence="5" key="1">
    <citation type="journal article" date="2019" name="PLoS Negl. Trop. Dis.">
        <title>Revisiting the worldwide diversity of Leptospira species in the environment.</title>
        <authorList>
            <person name="Vincent A.T."/>
            <person name="Schiettekatte O."/>
            <person name="Bourhy P."/>
            <person name="Veyrier F.J."/>
            <person name="Picardeau M."/>
        </authorList>
    </citation>
    <scope>NUCLEOTIDE SEQUENCE [LARGE SCALE GENOMIC DNA]</scope>
    <source>
        <strain evidence="5">201702476</strain>
    </source>
</reference>
<dbReference type="RefSeq" id="WP_135625250.1">
    <property type="nucleotide sequence ID" value="NZ_RQGD01000046.1"/>
</dbReference>
<name>A0A4R9JXR3_9LEPT</name>